<feature type="region of interest" description="Disordered" evidence="1">
    <location>
        <begin position="50"/>
        <end position="104"/>
    </location>
</feature>
<accession>A0A565CNF9</accession>
<comment type="caution">
    <text evidence="2">The sequence shown here is derived from an EMBL/GenBank/DDBJ whole genome shotgun (WGS) entry which is preliminary data.</text>
</comment>
<dbReference type="EMBL" id="CABITT030000008">
    <property type="protein sequence ID" value="VVB15250.1"/>
    <property type="molecule type" value="Genomic_DNA"/>
</dbReference>
<keyword evidence="3" id="KW-1185">Reference proteome</keyword>
<sequence>MTRTRNKSQEKQLNIFVDHLDRERLIMLDHQFEGLQLTPSESSHLMDLFNQVPQPGHGVPRGDPPMDPKLFESTSQNTQDHVKQTYRSTRKGPAVKACPVDPKH</sequence>
<name>A0A565CNF9_9BRAS</name>
<evidence type="ECO:0000256" key="1">
    <source>
        <dbReference type="SAM" id="MobiDB-lite"/>
    </source>
</evidence>
<proteinExistence type="predicted"/>
<evidence type="ECO:0000313" key="2">
    <source>
        <dbReference type="EMBL" id="VVB15250.1"/>
    </source>
</evidence>
<dbReference type="Proteomes" id="UP000489600">
    <property type="component" value="Unassembled WGS sequence"/>
</dbReference>
<protein>
    <submittedName>
        <fullName evidence="2">Uncharacterized protein</fullName>
    </submittedName>
</protein>
<reference evidence="2" key="1">
    <citation type="submission" date="2019-07" db="EMBL/GenBank/DDBJ databases">
        <authorList>
            <person name="Dittberner H."/>
        </authorList>
    </citation>
    <scope>NUCLEOTIDE SEQUENCE [LARGE SCALE GENOMIC DNA]</scope>
</reference>
<gene>
    <name evidence="2" type="ORF">ANE_LOCUS25694</name>
</gene>
<evidence type="ECO:0000313" key="3">
    <source>
        <dbReference type="Proteomes" id="UP000489600"/>
    </source>
</evidence>
<dbReference type="AlphaFoldDB" id="A0A565CNF9"/>
<organism evidence="2 3">
    <name type="scientific">Arabis nemorensis</name>
    <dbReference type="NCBI Taxonomy" id="586526"/>
    <lineage>
        <taxon>Eukaryota</taxon>
        <taxon>Viridiplantae</taxon>
        <taxon>Streptophyta</taxon>
        <taxon>Embryophyta</taxon>
        <taxon>Tracheophyta</taxon>
        <taxon>Spermatophyta</taxon>
        <taxon>Magnoliopsida</taxon>
        <taxon>eudicotyledons</taxon>
        <taxon>Gunneridae</taxon>
        <taxon>Pentapetalae</taxon>
        <taxon>rosids</taxon>
        <taxon>malvids</taxon>
        <taxon>Brassicales</taxon>
        <taxon>Brassicaceae</taxon>
        <taxon>Arabideae</taxon>
        <taxon>Arabis</taxon>
    </lineage>
</organism>